<dbReference type="Gene3D" id="3.40.50.10490">
    <property type="entry name" value="Glucose-6-phosphate isomerase like protein, domain 1"/>
    <property type="match status" value="1"/>
</dbReference>
<dbReference type="InterPro" id="IPR046348">
    <property type="entry name" value="SIS_dom_sf"/>
</dbReference>
<evidence type="ECO:0000313" key="6">
    <source>
        <dbReference type="Proteomes" id="UP000199415"/>
    </source>
</evidence>
<dbReference type="InterPro" id="IPR009057">
    <property type="entry name" value="Homeodomain-like_sf"/>
</dbReference>
<keyword evidence="6" id="KW-1185">Reference proteome</keyword>
<dbReference type="SUPFAM" id="SSF46689">
    <property type="entry name" value="Homeodomain-like"/>
    <property type="match status" value="1"/>
</dbReference>
<dbReference type="AlphaFoldDB" id="A0A1G7TTV3"/>
<dbReference type="PROSITE" id="PS51071">
    <property type="entry name" value="HTH_RPIR"/>
    <property type="match status" value="1"/>
</dbReference>
<dbReference type="InterPro" id="IPR047640">
    <property type="entry name" value="RpiR-like"/>
</dbReference>
<dbReference type="GO" id="GO:1901135">
    <property type="term" value="P:carbohydrate derivative metabolic process"/>
    <property type="evidence" value="ECO:0007669"/>
    <property type="project" value="InterPro"/>
</dbReference>
<dbReference type="CDD" id="cd05013">
    <property type="entry name" value="SIS_RpiR"/>
    <property type="match status" value="1"/>
</dbReference>
<proteinExistence type="predicted"/>
<dbReference type="InterPro" id="IPR035472">
    <property type="entry name" value="RpiR-like_SIS"/>
</dbReference>
<evidence type="ECO:0000259" key="4">
    <source>
        <dbReference type="PROSITE" id="PS51071"/>
    </source>
</evidence>
<dbReference type="GO" id="GO:0003700">
    <property type="term" value="F:DNA-binding transcription factor activity"/>
    <property type="evidence" value="ECO:0007669"/>
    <property type="project" value="InterPro"/>
</dbReference>
<protein>
    <submittedName>
        <fullName evidence="5">Transcriptional regulator, RpiR family</fullName>
    </submittedName>
</protein>
<evidence type="ECO:0000256" key="3">
    <source>
        <dbReference type="ARBA" id="ARBA00023163"/>
    </source>
</evidence>
<dbReference type="InterPro" id="IPR036388">
    <property type="entry name" value="WH-like_DNA-bd_sf"/>
</dbReference>
<dbReference type="PANTHER" id="PTHR30514:SF18">
    <property type="entry name" value="RPIR-FAMILY TRANSCRIPTIONAL REGULATOR"/>
    <property type="match status" value="1"/>
</dbReference>
<dbReference type="STRING" id="1082479.SAMN05216241_11074"/>
<keyword evidence="1" id="KW-0805">Transcription regulation</keyword>
<organism evidence="5 6">
    <name type="scientific">Limimonas halophila</name>
    <dbReference type="NCBI Taxonomy" id="1082479"/>
    <lineage>
        <taxon>Bacteria</taxon>
        <taxon>Pseudomonadati</taxon>
        <taxon>Pseudomonadota</taxon>
        <taxon>Alphaproteobacteria</taxon>
        <taxon>Rhodospirillales</taxon>
        <taxon>Rhodovibrionaceae</taxon>
        <taxon>Limimonas</taxon>
    </lineage>
</organism>
<dbReference type="Pfam" id="PF01380">
    <property type="entry name" value="SIS"/>
    <property type="match status" value="1"/>
</dbReference>
<dbReference type="Gene3D" id="1.10.10.10">
    <property type="entry name" value="Winged helix-like DNA-binding domain superfamily/Winged helix DNA-binding domain"/>
    <property type="match status" value="1"/>
</dbReference>
<feature type="domain" description="HTH rpiR-type" evidence="4">
    <location>
        <begin position="6"/>
        <end position="82"/>
    </location>
</feature>
<name>A0A1G7TTV3_9PROT</name>
<evidence type="ECO:0000313" key="5">
    <source>
        <dbReference type="EMBL" id="SDG38766.1"/>
    </source>
</evidence>
<dbReference type="Pfam" id="PF01418">
    <property type="entry name" value="HTH_6"/>
    <property type="match status" value="1"/>
</dbReference>
<accession>A0A1G7TTV3</accession>
<dbReference type="GO" id="GO:0003677">
    <property type="term" value="F:DNA binding"/>
    <property type="evidence" value="ECO:0007669"/>
    <property type="project" value="UniProtKB-KW"/>
</dbReference>
<dbReference type="InterPro" id="IPR001347">
    <property type="entry name" value="SIS_dom"/>
</dbReference>
<keyword evidence="3" id="KW-0804">Transcription</keyword>
<dbReference type="OrthoDB" id="3574600at2"/>
<dbReference type="SUPFAM" id="SSF53697">
    <property type="entry name" value="SIS domain"/>
    <property type="match status" value="1"/>
</dbReference>
<dbReference type="RefSeq" id="WP_090021232.1">
    <property type="nucleotide sequence ID" value="NZ_FNCE01000010.1"/>
</dbReference>
<sequence>MDETPKTVAEALRQRFEDLTRAERQLADTLLSHYPAAGLGSITALAEKADVSTPTVARLVKKLGFTGYPDFQASLRGELEATTTGPITKHDARTEEAPDEHMLNRFAETVTSNLRSTFSRIDPASFDAVAELLADHSRGVSIVGGRITRALADYLFTHMQVIRDGVTLVPSTASGWPHYLLSMSPGDVLVVFDVRRYENDLVRFAEIAREREVTVVLFTDQWGSPVSKHAQHVFNCGIDAPSAWDSSAVMLVVVEALIAAVENLRWDATRERMEVLEDLFDRTGLLKKFL</sequence>
<dbReference type="PANTHER" id="PTHR30514">
    <property type="entry name" value="GLUCOKINASE"/>
    <property type="match status" value="1"/>
</dbReference>
<evidence type="ECO:0000256" key="1">
    <source>
        <dbReference type="ARBA" id="ARBA00023015"/>
    </source>
</evidence>
<dbReference type="InterPro" id="IPR000281">
    <property type="entry name" value="HTH_RpiR"/>
</dbReference>
<evidence type="ECO:0000256" key="2">
    <source>
        <dbReference type="ARBA" id="ARBA00023125"/>
    </source>
</evidence>
<reference evidence="5 6" key="1">
    <citation type="submission" date="2016-10" db="EMBL/GenBank/DDBJ databases">
        <authorList>
            <person name="de Groot N.N."/>
        </authorList>
    </citation>
    <scope>NUCLEOTIDE SEQUENCE [LARGE SCALE GENOMIC DNA]</scope>
    <source>
        <strain evidence="5 6">DSM 25584</strain>
    </source>
</reference>
<keyword evidence="2" id="KW-0238">DNA-binding</keyword>
<gene>
    <name evidence="5" type="ORF">SAMN05216241_11074</name>
</gene>
<dbReference type="EMBL" id="FNCE01000010">
    <property type="protein sequence ID" value="SDG38766.1"/>
    <property type="molecule type" value="Genomic_DNA"/>
</dbReference>
<dbReference type="GO" id="GO:0097367">
    <property type="term" value="F:carbohydrate derivative binding"/>
    <property type="evidence" value="ECO:0007669"/>
    <property type="project" value="InterPro"/>
</dbReference>
<dbReference type="Proteomes" id="UP000199415">
    <property type="component" value="Unassembled WGS sequence"/>
</dbReference>